<dbReference type="VEuPathDB" id="VectorBase:AAEL013003"/>
<evidence type="ECO:0000313" key="3">
    <source>
        <dbReference type="Proteomes" id="UP000682892"/>
    </source>
</evidence>
<feature type="compositionally biased region" description="Polar residues" evidence="1">
    <location>
        <begin position="11"/>
        <end position="25"/>
    </location>
</feature>
<evidence type="ECO:0000313" key="2">
    <source>
        <dbReference type="EMBL" id="EAT34789.1"/>
    </source>
</evidence>
<dbReference type="HOGENOM" id="CLU_799870_0_0_1"/>
<reference evidence="2" key="2">
    <citation type="journal article" date="2007" name="Science">
        <title>Genome sequence of Aedes aegypti, a major arbovirus vector.</title>
        <authorList>
            <person name="Nene V."/>
            <person name="Wortman J.R."/>
            <person name="Lawson D."/>
            <person name="Haas B."/>
            <person name="Kodira C."/>
            <person name="Tu Z.J."/>
            <person name="Loftus B."/>
            <person name="Xi Z."/>
            <person name="Megy K."/>
            <person name="Grabherr M."/>
            <person name="Ren Q."/>
            <person name="Zdobnov E.M."/>
            <person name="Lobo N.F."/>
            <person name="Campbell K.S."/>
            <person name="Brown S.E."/>
            <person name="Bonaldo M.F."/>
            <person name="Zhu J."/>
            <person name="Sinkins S.P."/>
            <person name="Hogenkamp D.G."/>
            <person name="Amedeo P."/>
            <person name="Arensburger P."/>
            <person name="Atkinson P.W."/>
            <person name="Bidwell S."/>
            <person name="Biedler J."/>
            <person name="Birney E."/>
            <person name="Bruggner R.V."/>
            <person name="Costas J."/>
            <person name="Coy M.R."/>
            <person name="Crabtree J."/>
            <person name="Crawford M."/>
            <person name="Debruyn B."/>
            <person name="Decaprio D."/>
            <person name="Eiglmeier K."/>
            <person name="Eisenstadt E."/>
            <person name="El-Dorry H."/>
            <person name="Gelbart W.M."/>
            <person name="Gomes S.L."/>
            <person name="Hammond M."/>
            <person name="Hannick L.I."/>
            <person name="Hogan J.R."/>
            <person name="Holmes M.H."/>
            <person name="Jaffe D."/>
            <person name="Johnston J.S."/>
            <person name="Kennedy R.C."/>
            <person name="Koo H."/>
            <person name="Kravitz S."/>
            <person name="Kriventseva E.V."/>
            <person name="Kulp D."/>
            <person name="Labutti K."/>
            <person name="Lee E."/>
            <person name="Li S."/>
            <person name="Lovin D.D."/>
            <person name="Mao C."/>
            <person name="Mauceli E."/>
            <person name="Menck C.F."/>
            <person name="Miller J.R."/>
            <person name="Montgomery P."/>
            <person name="Mori A."/>
            <person name="Nascimento A.L."/>
            <person name="Naveira H.F."/>
            <person name="Nusbaum C."/>
            <person name="O'leary S."/>
            <person name="Orvis J."/>
            <person name="Pertea M."/>
            <person name="Quesneville H."/>
            <person name="Reidenbach K.R."/>
            <person name="Rogers Y.H."/>
            <person name="Roth C.W."/>
            <person name="Schneider J.R."/>
            <person name="Schatz M."/>
            <person name="Shumway M."/>
            <person name="Stanke M."/>
            <person name="Stinson E.O."/>
            <person name="Tubio J.M."/>
            <person name="Vanzee J.P."/>
            <person name="Verjovski-Almeida S."/>
            <person name="Werner D."/>
            <person name="White O."/>
            <person name="Wyder S."/>
            <person name="Zeng Q."/>
            <person name="Zhao Q."/>
            <person name="Zhao Y."/>
            <person name="Hill C.A."/>
            <person name="Raikhel A.S."/>
            <person name="Soares M.B."/>
            <person name="Knudson D.L."/>
            <person name="Lee N.H."/>
            <person name="Galagan J."/>
            <person name="Salzberg S.L."/>
            <person name="Paulsen I.T."/>
            <person name="Dimopoulos G."/>
            <person name="Collins F.H."/>
            <person name="Birren B."/>
            <person name="Fraser-Liggett C.M."/>
            <person name="Severson D.W."/>
        </authorList>
    </citation>
    <scope>NUCLEOTIDE SEQUENCE [LARGE SCALE GENOMIC DNA]</scope>
    <source>
        <strain evidence="2">Liverpool</strain>
    </source>
</reference>
<dbReference type="PhylomeDB" id="Q16KG4"/>
<dbReference type="eggNOG" id="ENOG502T7ZQ">
    <property type="taxonomic scope" value="Eukaryota"/>
</dbReference>
<organism evidence="2 3">
    <name type="scientific">Aedes aegypti</name>
    <name type="common">Yellowfever mosquito</name>
    <name type="synonym">Culex aegypti</name>
    <dbReference type="NCBI Taxonomy" id="7159"/>
    <lineage>
        <taxon>Eukaryota</taxon>
        <taxon>Metazoa</taxon>
        <taxon>Ecdysozoa</taxon>
        <taxon>Arthropoda</taxon>
        <taxon>Hexapoda</taxon>
        <taxon>Insecta</taxon>
        <taxon>Pterygota</taxon>
        <taxon>Neoptera</taxon>
        <taxon>Endopterygota</taxon>
        <taxon>Diptera</taxon>
        <taxon>Nematocera</taxon>
        <taxon>Culicoidea</taxon>
        <taxon>Culicidae</taxon>
        <taxon>Culicinae</taxon>
        <taxon>Aedini</taxon>
        <taxon>Aedes</taxon>
        <taxon>Stegomyia</taxon>
    </lineage>
</organism>
<evidence type="ECO:0000256" key="1">
    <source>
        <dbReference type="SAM" id="MobiDB-lite"/>
    </source>
</evidence>
<dbReference type="Proteomes" id="UP000682892">
    <property type="component" value="Unassembled WGS sequence"/>
</dbReference>
<dbReference type="EMBL" id="CH477959">
    <property type="protein sequence ID" value="EAT34789.1"/>
    <property type="molecule type" value="Genomic_DNA"/>
</dbReference>
<accession>Q16KG4</accession>
<reference evidence="2" key="1">
    <citation type="submission" date="2005-10" db="EMBL/GenBank/DDBJ databases">
        <authorList>
            <person name="Loftus B.J."/>
            <person name="Nene V.M."/>
            <person name="Hannick L.I."/>
            <person name="Bidwell S."/>
            <person name="Haas B."/>
            <person name="Amedeo P."/>
            <person name="Orvis J."/>
            <person name="Wortman J.R."/>
            <person name="White O.R."/>
            <person name="Salzberg S."/>
            <person name="Shumway M."/>
            <person name="Koo H."/>
            <person name="Zhao Y."/>
            <person name="Holmes M."/>
            <person name="Miller J."/>
            <person name="Schatz M."/>
            <person name="Pop M."/>
            <person name="Pai G."/>
            <person name="Utterback T."/>
            <person name="Rogers Y.-H."/>
            <person name="Kravitz S."/>
            <person name="Fraser C.M."/>
        </authorList>
    </citation>
    <scope>NUCLEOTIDE SEQUENCE</scope>
    <source>
        <strain evidence="2">Liverpool</strain>
    </source>
</reference>
<dbReference type="OMA" id="TSKYTWT"/>
<proteinExistence type="predicted"/>
<gene>
    <name evidence="2" type="ORF">AaeL_AAEL013003</name>
</gene>
<reference evidence="2" key="3">
    <citation type="submission" date="2012-09" db="EMBL/GenBank/DDBJ databases">
        <authorList>
            <consortium name="VectorBase"/>
        </authorList>
    </citation>
    <scope>NUCLEOTIDE SEQUENCE</scope>
    <source>
        <strain evidence="2">Liverpool</strain>
    </source>
</reference>
<feature type="region of interest" description="Disordered" evidence="1">
    <location>
        <begin position="1"/>
        <end position="31"/>
    </location>
</feature>
<dbReference type="PaxDb" id="7159-AAEL013003-PA"/>
<name>Q16KG4_AEDAE</name>
<sequence>MNLPMGVAVKRSSSPSVGNGRQETPQVARKVPIIRKPGEVVTPNRKLSGVVKVSPSTVQAPTLVRPKVEWSRVPAPGLKTPLSSFTITSINGGVQQDVDENRIDPYTQEDEGTQDPDEEDSKQLLERIVAKQGQHDAALKALKFNISDLRADMRSTVKTAKPKDSGSNDISFRPIPVKRDRKRLVVFPVADDNYLLRLDDLLKADEEIRTDLIALFGEAPTNSAYEFLRKNVQLLFAHTSKYTWTGKLIHHLPNIPASNPANKLAIVDLLISCGCDKFPHMGRDAVEKEFRRSLANFNESRVVRLKRQMEKPTAETMDEGENSMGQN</sequence>
<protein>
    <submittedName>
        <fullName evidence="2">AAEL013003-PA</fullName>
    </submittedName>
</protein>
<dbReference type="AlphaFoldDB" id="Q16KG4"/>